<dbReference type="PROSITE" id="PS51157">
    <property type="entry name" value="ZF_UBR"/>
    <property type="match status" value="1"/>
</dbReference>
<dbReference type="EC" id="2.3.2.27" evidence="10"/>
<dbReference type="GO" id="GO:0000151">
    <property type="term" value="C:ubiquitin ligase complex"/>
    <property type="evidence" value="ECO:0007669"/>
    <property type="project" value="TreeGrafter"/>
</dbReference>
<dbReference type="InterPro" id="IPR003769">
    <property type="entry name" value="ClpS_core"/>
</dbReference>
<evidence type="ECO:0000256" key="10">
    <source>
        <dbReference type="RuleBase" id="RU366018"/>
    </source>
</evidence>
<keyword evidence="3 10" id="KW-0808">Transferase</keyword>
<dbReference type="GO" id="GO:0061630">
    <property type="term" value="F:ubiquitin protein ligase activity"/>
    <property type="evidence" value="ECO:0007669"/>
    <property type="project" value="UniProtKB-UniRule"/>
</dbReference>
<accession>A0A0L0NT22</accession>
<dbReference type="GO" id="GO:0005737">
    <property type="term" value="C:cytoplasm"/>
    <property type="evidence" value="ECO:0007669"/>
    <property type="project" value="TreeGrafter"/>
</dbReference>
<dbReference type="PANTHER" id="PTHR21497:SF26">
    <property type="entry name" value="E3 UBIQUITIN-PROTEIN LIGASE UBR1"/>
    <property type="match status" value="1"/>
</dbReference>
<dbReference type="SUPFAM" id="SSF54736">
    <property type="entry name" value="ClpS-like"/>
    <property type="match status" value="1"/>
</dbReference>
<dbReference type="VEuPathDB" id="FungiDB:CJJ07_001761"/>
<dbReference type="VEuPathDB" id="FungiDB:CJI97_001190"/>
<dbReference type="UniPathway" id="UPA00143"/>
<keyword evidence="6 10" id="KW-0833">Ubl conjugation pathway</keyword>
<feature type="domain" description="UBR-type" evidence="11">
    <location>
        <begin position="89"/>
        <end position="162"/>
    </location>
</feature>
<comment type="similarity">
    <text evidence="8 10">Belongs to the E3 ubiquitin-protein ligase UBR1-like family.</text>
</comment>
<dbReference type="EMBL" id="LGST01000043">
    <property type="protein sequence ID" value="KND97154.1"/>
    <property type="molecule type" value="Genomic_DNA"/>
</dbReference>
<dbReference type="InterPro" id="IPR044046">
    <property type="entry name" value="E3_ligase_UBR-like_C"/>
</dbReference>
<dbReference type="GO" id="GO:0008270">
    <property type="term" value="F:zinc ion binding"/>
    <property type="evidence" value="ECO:0007669"/>
    <property type="project" value="UniProtKB-UniRule"/>
</dbReference>
<dbReference type="InterPro" id="IPR055194">
    <property type="entry name" value="UBR1-like_WH"/>
</dbReference>
<dbReference type="Proteomes" id="UP000037122">
    <property type="component" value="Unassembled WGS sequence"/>
</dbReference>
<dbReference type="VEuPathDB" id="FungiDB:QG37_06363"/>
<evidence type="ECO:0000256" key="1">
    <source>
        <dbReference type="ARBA" id="ARBA00000900"/>
    </source>
</evidence>
<evidence type="ECO:0000259" key="11">
    <source>
        <dbReference type="PROSITE" id="PS51157"/>
    </source>
</evidence>
<feature type="zinc finger region" description="UBR-type" evidence="9">
    <location>
        <begin position="89"/>
        <end position="162"/>
    </location>
</feature>
<evidence type="ECO:0000256" key="6">
    <source>
        <dbReference type="ARBA" id="ARBA00022786"/>
    </source>
</evidence>
<keyword evidence="4 10" id="KW-0479">Metal-binding</keyword>
<dbReference type="InterPro" id="IPR014719">
    <property type="entry name" value="Ribosomal_bL12_C/ClpS-like"/>
</dbReference>
<dbReference type="VEuPathDB" id="FungiDB:CJJ09_003668"/>
<dbReference type="Pfam" id="PF02617">
    <property type="entry name" value="ClpS"/>
    <property type="match status" value="1"/>
</dbReference>
<dbReference type="FunFam" id="2.10.110.30:FF:000002">
    <property type="entry name" value="Putative e3 ubiquitin-protein ligase ubr3"/>
    <property type="match status" value="1"/>
</dbReference>
<gene>
    <name evidence="12" type="ORF">QG37_06363</name>
</gene>
<evidence type="ECO:0000256" key="7">
    <source>
        <dbReference type="ARBA" id="ARBA00022833"/>
    </source>
</evidence>
<dbReference type="SMART" id="SM00396">
    <property type="entry name" value="ZnF_UBR1"/>
    <property type="match status" value="1"/>
</dbReference>
<comment type="pathway">
    <text evidence="2 10">Protein modification; protein ubiquitination.</text>
</comment>
<evidence type="ECO:0000313" key="13">
    <source>
        <dbReference type="Proteomes" id="UP000037122"/>
    </source>
</evidence>
<dbReference type="VEuPathDB" id="FungiDB:CJJ09_003669"/>
<comment type="function">
    <text evidence="10">Ubiquitin ligase protein which is a component of the N-end rule pathway. Recognizes and binds to proteins bearing specific N-terminal residues that are destabilizing according to the N-end rule, leading to their ubiquitination and subsequent degradation.</text>
</comment>
<evidence type="ECO:0000256" key="3">
    <source>
        <dbReference type="ARBA" id="ARBA00022679"/>
    </source>
</evidence>
<dbReference type="Gene3D" id="2.10.110.30">
    <property type="match status" value="1"/>
</dbReference>
<dbReference type="Pfam" id="PF22960">
    <property type="entry name" value="WHD_UBR1"/>
    <property type="match status" value="1"/>
</dbReference>
<sequence>MIDDLKRYLIEFPRELSYRDYQVIKRNVYKAFFWTVTCEGKYLHELFEGIGENQIADLRDYKWVVNGNTEGKPFYSNVKATDYSHPKDQICGYTFKEGDPIYRCEECGYDETCVLCAHCFNEDDHLDHNISFYYSSANNEGMCDCGDPTAFVRNLRCACRKTLTIDSAFTEAISQVVKCIFKYALDVTNFSISTLPFIHRILDNDSFMSTRQLSDFSSLPVHEYGVLDENTGSSWYLVLWNDEYHNYDEARRAINAATSVSYETAENLARLISSSGRAVLKEAIEPTSLIPSQRAAERDGLICTIMSKRDYVREMIVAAAFSWVCAVTSFSGNSAFRDECKRQLSNVLLASNFIFSKSLSSEAFKGYTANLKQNFFECGLIVDGEREDLSPTAFNDLEAYSFDSSVLTFLKPLATKTPDSILQYLMLFEIRLPLSTRRLLRRIILTLLGGDRELKMLFAEQYLKLYPHLLITSALSDREDNLACMDHIRVQLFTCPKTNVKILNSGRLTRILAPLCWLIERYSSTFNESTQVINYDERALEARGKRDRSAIQRAIFSALNDLTHILSKVQFSTLSDSFPSLQEVYLLITLMKFYQGSSTIVRKLGDHVTHELLNDALLFLQKAIPIYYIVRCFTNLFPENSKSAATILKATLHLIWSHEKTFESDKTFVESYLVSSRPVSFINPINSFVSYLIQHCSSSELRQVFEGRERSFKYITEISLRSIVLAAQIRVGFWIRNGASVSREASYYTLISMREMSYFKNMHFIPSAGVLPLGEVAYLRDLHNLQIGFAFHELNLMFELFLKRWEIQDWFYGKVPSQETIYEDRFYYICEEMVTTLYHIFTNRSSFSFTTNNKSSQERIKRLCYSLCESPKSFSELVSDLDEDYSDIPAFEELLRTCATLQKPSGLTDSGMYRLKANYYDQLDPMSIFLESSKYEAVSCSLLKNLSRLSNISEDEIVLSPQIMYAEDSSLNDGLLRFYSSFFFAKLVYKLLRESVESEQEIFILKLLHLVHAVLIDIERDAENIRLLEAFISIPVCDLLLNVVESSMSSSVVRKADHLLMRFIELDPRVMKTLIDCFGEEHIQLYKKRKIGSASHEAEKRKTTAEKRKNKVFKKLAKQQKDFSARHGSSFAETISDEPPKRAARRCCVICGEQECSVQLFGILLCKSLSSTFWKIPPFHDVYNQLAFEDYGTHLPRNKEQVYSVGYPYKQMRERGLASKISAPVATSCCHGIHYKCYLRQQHSLQYVPCPLCHNLHDTFIPSFTPPLVSRMLDYWSDSTMDLKVAEPAVCEVNSLLLSKHLIGETYWAEDATPLKKLSHQIYQAVMRSLPNDDRRAENLSLQKIMISRLIADTIRANEIASRINGDAAYSNFLDDVSPQAKTTLLSLFQLRCYLSAFATNLPIQDPNVVARMPDLNNENSLFSQVIIKLLYGKDHPIDCIKWGYHNLLATLTFELVDGIKSRYPSAMKHHDTSRILQLEYNLLLSYVRSFLKDIWLPFEKTDADLMSVLAFVLKALQRISLTYLRQCALMWDILSSQQLEDLAYVSSAEIRDLKLKLQGSGSVELLDTLCKFFDIGSPIEVIKSIMYGGSDQNHTLDIFQHYDATKYEEDKSKLRTLIDFPGRISLLEMPHDYNSCLVDPVYKKKRPQPDSVCLTCGAYLSHKRLLLHPLECGVMPVYFVPDKNNLKVLVQIASASIEVMIPAPYLTAHGEVKKRGVPGKATLSQARYLHLNKLWLNQGLFGFATRSLFDSRRPQIFRPDLQVFEDDFFEDDIEDFNDDVDAFDPD</sequence>
<evidence type="ECO:0000256" key="2">
    <source>
        <dbReference type="ARBA" id="ARBA00004906"/>
    </source>
</evidence>
<dbReference type="GO" id="GO:0071596">
    <property type="term" value="P:ubiquitin-dependent protein catabolic process via the N-end rule pathway"/>
    <property type="evidence" value="ECO:0007669"/>
    <property type="project" value="UniProtKB-UniRule"/>
</dbReference>
<dbReference type="VEuPathDB" id="FungiDB:B9J08_001414"/>
<evidence type="ECO:0000256" key="5">
    <source>
        <dbReference type="ARBA" id="ARBA00022771"/>
    </source>
</evidence>
<dbReference type="PANTHER" id="PTHR21497">
    <property type="entry name" value="UBIQUITIN LIGASE E3 ALPHA-RELATED"/>
    <property type="match status" value="1"/>
</dbReference>
<dbReference type="InterPro" id="IPR039164">
    <property type="entry name" value="UBR1-like"/>
</dbReference>
<evidence type="ECO:0000256" key="8">
    <source>
        <dbReference type="ARBA" id="ARBA00046341"/>
    </source>
</evidence>
<keyword evidence="5 10" id="KW-0863">Zinc-finger</keyword>
<evidence type="ECO:0000256" key="4">
    <source>
        <dbReference type="ARBA" id="ARBA00022723"/>
    </source>
</evidence>
<dbReference type="CDD" id="cd19673">
    <property type="entry name" value="UBR-box_UBR3"/>
    <property type="match status" value="1"/>
</dbReference>
<proteinExistence type="inferred from homology"/>
<dbReference type="Pfam" id="PF18995">
    <property type="entry name" value="PRT6_C"/>
    <property type="match status" value="1"/>
</dbReference>
<name>A0A0L0NT22_CANAR</name>
<dbReference type="GO" id="GO:0016567">
    <property type="term" value="P:protein ubiquitination"/>
    <property type="evidence" value="ECO:0007669"/>
    <property type="project" value="UniProtKB-UniRule"/>
</dbReference>
<organism evidence="12 13">
    <name type="scientific">Candidozyma auris</name>
    <name type="common">Yeast</name>
    <name type="synonym">Candida auris</name>
    <dbReference type="NCBI Taxonomy" id="498019"/>
    <lineage>
        <taxon>Eukaryota</taxon>
        <taxon>Fungi</taxon>
        <taxon>Dikarya</taxon>
        <taxon>Ascomycota</taxon>
        <taxon>Saccharomycotina</taxon>
        <taxon>Pichiomycetes</taxon>
        <taxon>Metschnikowiaceae</taxon>
        <taxon>Candidozyma</taxon>
    </lineage>
</organism>
<evidence type="ECO:0000313" key="12">
    <source>
        <dbReference type="EMBL" id="KND97154.1"/>
    </source>
</evidence>
<dbReference type="VEuPathDB" id="FungiDB:CJI96_0001228"/>
<keyword evidence="7 10" id="KW-0862">Zinc</keyword>
<reference evidence="13" key="1">
    <citation type="journal article" date="2015" name="BMC Genomics">
        <title>Draft genome of a commonly misdiagnosed multidrug resistant pathogen Candida auris.</title>
        <authorList>
            <person name="Chatterjee S."/>
            <person name="Alampalli S.V."/>
            <person name="Nageshan R.K."/>
            <person name="Chettiar S.T."/>
            <person name="Joshi S."/>
            <person name="Tatu U.S."/>
        </authorList>
    </citation>
    <scope>NUCLEOTIDE SEQUENCE [LARGE SCALE GENOMIC DNA]</scope>
    <source>
        <strain evidence="13">6684</strain>
    </source>
</reference>
<protein>
    <recommendedName>
        <fullName evidence="10">E3 ubiquitin-protein ligase</fullName>
        <ecNumber evidence="10">2.3.2.27</ecNumber>
    </recommendedName>
</protein>
<dbReference type="InterPro" id="IPR003126">
    <property type="entry name" value="Znf_UBR"/>
</dbReference>
<evidence type="ECO:0000256" key="9">
    <source>
        <dbReference type="PROSITE-ProRule" id="PRU00508"/>
    </source>
</evidence>
<comment type="caution">
    <text evidence="12">The sequence shown here is derived from an EMBL/GenBank/DDBJ whole genome shotgun (WGS) entry which is preliminary data.</text>
</comment>
<comment type="catalytic activity">
    <reaction evidence="1 10">
        <text>S-ubiquitinyl-[E2 ubiquitin-conjugating enzyme]-L-cysteine + [acceptor protein]-L-lysine = [E2 ubiquitin-conjugating enzyme]-L-cysteine + N(6)-ubiquitinyl-[acceptor protein]-L-lysine.</text>
        <dbReference type="EC" id="2.3.2.27"/>
    </reaction>
</comment>
<dbReference type="Pfam" id="PF02207">
    <property type="entry name" value="zf-UBR"/>
    <property type="match status" value="1"/>
</dbReference>